<dbReference type="EMBL" id="JMSE01001445">
    <property type="protein sequence ID" value="KDN61062.1"/>
    <property type="molecule type" value="Genomic_DNA"/>
</dbReference>
<comment type="caution">
    <text evidence="2">The sequence shown here is derived from an EMBL/GenBank/DDBJ whole genome shotgun (WGS) entry which is preliminary data.</text>
</comment>
<evidence type="ECO:0000256" key="1">
    <source>
        <dbReference type="SAM" id="MobiDB-lite"/>
    </source>
</evidence>
<sequence length="392" mass="45487">MADHVRDAYIAAEMAALKTEPYTRAKKFKDPRMKVPRTWGQEIHNVSGIANFEDYAEDEVQPIESGGDEPVTLNQWCLWQNAAIADRNMKLERLLTAMIRGELCESTQLRALRNGSGFAIMDERDQVVIHSWNSLRNHWEAAHKGAETNQTRKVIGRHGGILERRHQLDHPEVEGTKPPKRPQCPKCKMRAEWFDAIVWHWQKHHEQELGVIDHHVEGEMAVLYHTWKGTRDRITTRIPGNGVHYTKLTADEHEQRHRDQWDQHERSEKRARSPSIDSMSGDSEPETKRLKAEYDFATIAVEDRGQESCDDCRFIAKQRRLSVEYLHHWLEKHGDHPIDKDSVGDVSIFLEVFGEGYFPCDFCPEDADLHCDQKALAIHQTRKHHDEPEIAQ</sequence>
<evidence type="ECO:0000313" key="3">
    <source>
        <dbReference type="Proteomes" id="UP000027238"/>
    </source>
</evidence>
<feature type="compositionally biased region" description="Basic and acidic residues" evidence="1">
    <location>
        <begin position="249"/>
        <end position="271"/>
    </location>
</feature>
<gene>
    <name evidence="2" type="ORF">CSUB01_01827</name>
</gene>
<protein>
    <submittedName>
        <fullName evidence="2">Uncharacterized protein</fullName>
    </submittedName>
</protein>
<proteinExistence type="predicted"/>
<evidence type="ECO:0000313" key="2">
    <source>
        <dbReference type="EMBL" id="KDN61062.1"/>
    </source>
</evidence>
<keyword evidence="3" id="KW-1185">Reference proteome</keyword>
<dbReference type="AlphaFoldDB" id="A0A066WWJ0"/>
<dbReference type="OrthoDB" id="10560670at2759"/>
<dbReference type="HOGENOM" id="CLU_704005_0_0_1"/>
<organism evidence="2 3">
    <name type="scientific">Colletotrichum sublineola</name>
    <name type="common">Sorghum anthracnose fungus</name>
    <dbReference type="NCBI Taxonomy" id="1173701"/>
    <lineage>
        <taxon>Eukaryota</taxon>
        <taxon>Fungi</taxon>
        <taxon>Dikarya</taxon>
        <taxon>Ascomycota</taxon>
        <taxon>Pezizomycotina</taxon>
        <taxon>Sordariomycetes</taxon>
        <taxon>Hypocreomycetidae</taxon>
        <taxon>Glomerellales</taxon>
        <taxon>Glomerellaceae</taxon>
        <taxon>Colletotrichum</taxon>
        <taxon>Colletotrichum graminicola species complex</taxon>
    </lineage>
</organism>
<feature type="region of interest" description="Disordered" evidence="1">
    <location>
        <begin position="247"/>
        <end position="287"/>
    </location>
</feature>
<reference evidence="3" key="1">
    <citation type="journal article" date="2014" name="Genome Announc.">
        <title>Draft genome sequence of Colletotrichum sublineola, a destructive pathogen of cultivated sorghum.</title>
        <authorList>
            <person name="Baroncelli R."/>
            <person name="Sanz-Martin J.M."/>
            <person name="Rech G.E."/>
            <person name="Sukno S.A."/>
            <person name="Thon M.R."/>
        </authorList>
    </citation>
    <scope>NUCLEOTIDE SEQUENCE [LARGE SCALE GENOMIC DNA]</scope>
    <source>
        <strain evidence="3">TX430BB</strain>
    </source>
</reference>
<dbReference type="Proteomes" id="UP000027238">
    <property type="component" value="Unassembled WGS sequence"/>
</dbReference>
<accession>A0A066WWJ0</accession>
<name>A0A066WWJ0_COLSU</name>